<dbReference type="EMBL" id="OCMF01000001">
    <property type="protein sequence ID" value="SOC78851.1"/>
    <property type="molecule type" value="Genomic_DNA"/>
</dbReference>
<evidence type="ECO:0000313" key="1">
    <source>
        <dbReference type="EMBL" id="SOC78851.1"/>
    </source>
</evidence>
<evidence type="ECO:0000313" key="2">
    <source>
        <dbReference type="Proteomes" id="UP000219193"/>
    </source>
</evidence>
<protein>
    <submittedName>
        <fullName evidence="1">Uncharacterized protein</fullName>
    </submittedName>
</protein>
<accession>A0A285X0E9</accession>
<reference evidence="2" key="1">
    <citation type="submission" date="2017-09" db="EMBL/GenBank/DDBJ databases">
        <authorList>
            <person name="Varghese N."/>
            <person name="Submissions S."/>
        </authorList>
    </citation>
    <scope>NUCLEOTIDE SEQUENCE [LARGE SCALE GENOMIC DNA]</scope>
    <source>
        <strain evidence="2">CGMCC 1.12641</strain>
    </source>
</reference>
<sequence>MTVAPPTVYKYKEINVGKYATVKHYELQEVLNGSNLLSNKINISKSRDFARSRPDYWLYLREDNKWKKPAVTGLFKTSKPLVYKGDQHDKKNLMLFSFSKNAEEVIIHYFPDFFTADLTHVLPLIVQDSK</sequence>
<keyword evidence="2" id="KW-1185">Reference proteome</keyword>
<dbReference type="OrthoDB" id="1149494at2"/>
<dbReference type="Proteomes" id="UP000219193">
    <property type="component" value="Unassembled WGS sequence"/>
</dbReference>
<gene>
    <name evidence="1" type="ORF">SAMN06296241_0368</name>
</gene>
<organism evidence="1 2">
    <name type="scientific">Salinimicrobium sediminis</name>
    <dbReference type="NCBI Taxonomy" id="1343891"/>
    <lineage>
        <taxon>Bacteria</taxon>
        <taxon>Pseudomonadati</taxon>
        <taxon>Bacteroidota</taxon>
        <taxon>Flavobacteriia</taxon>
        <taxon>Flavobacteriales</taxon>
        <taxon>Flavobacteriaceae</taxon>
        <taxon>Salinimicrobium</taxon>
    </lineage>
</organism>
<dbReference type="AlphaFoldDB" id="A0A285X0E9"/>
<dbReference type="RefSeq" id="WP_097054641.1">
    <property type="nucleotide sequence ID" value="NZ_OCMF01000001.1"/>
</dbReference>
<proteinExistence type="predicted"/>
<name>A0A285X0E9_9FLAO</name>